<comment type="caution">
    <text evidence="1">The sequence shown here is derived from an EMBL/GenBank/DDBJ whole genome shotgun (WGS) entry which is preliminary data.</text>
</comment>
<evidence type="ECO:0000313" key="1">
    <source>
        <dbReference type="EMBL" id="MPM65519.1"/>
    </source>
</evidence>
<dbReference type="AlphaFoldDB" id="A0A645BJ72"/>
<name>A0A645BJ72_9ZZZZ</name>
<protein>
    <submittedName>
        <fullName evidence="1">Uncharacterized protein</fullName>
    </submittedName>
</protein>
<proteinExistence type="predicted"/>
<sequence>MRNHCNEVVRYGNGWVEKRTIGQPGRTKGYYHHGNKRIDHEQPENPHHHRKENLLGIFCLQFNIHRFSFVSVN</sequence>
<reference evidence="1" key="1">
    <citation type="submission" date="2019-08" db="EMBL/GenBank/DDBJ databases">
        <authorList>
            <person name="Kucharzyk K."/>
            <person name="Murdoch R.W."/>
            <person name="Higgins S."/>
            <person name="Loffler F."/>
        </authorList>
    </citation>
    <scope>NUCLEOTIDE SEQUENCE</scope>
</reference>
<accession>A0A645BJ72</accession>
<gene>
    <name evidence="1" type="ORF">SDC9_112416</name>
</gene>
<dbReference type="EMBL" id="VSSQ01020560">
    <property type="protein sequence ID" value="MPM65519.1"/>
    <property type="molecule type" value="Genomic_DNA"/>
</dbReference>
<organism evidence="1">
    <name type="scientific">bioreactor metagenome</name>
    <dbReference type="NCBI Taxonomy" id="1076179"/>
    <lineage>
        <taxon>unclassified sequences</taxon>
        <taxon>metagenomes</taxon>
        <taxon>ecological metagenomes</taxon>
    </lineage>
</organism>